<comment type="caution">
    <text evidence="2">The sequence shown here is derived from an EMBL/GenBank/DDBJ whole genome shotgun (WGS) entry which is preliminary data.</text>
</comment>
<dbReference type="OrthoDB" id="9936937at2759"/>
<organism evidence="2 3">
    <name type="scientific">Mycoemilia scoparia</name>
    <dbReference type="NCBI Taxonomy" id="417184"/>
    <lineage>
        <taxon>Eukaryota</taxon>
        <taxon>Fungi</taxon>
        <taxon>Fungi incertae sedis</taxon>
        <taxon>Zoopagomycota</taxon>
        <taxon>Kickxellomycotina</taxon>
        <taxon>Kickxellomycetes</taxon>
        <taxon>Kickxellales</taxon>
        <taxon>Kickxellaceae</taxon>
        <taxon>Mycoemilia</taxon>
    </lineage>
</organism>
<proteinExistence type="predicted"/>
<dbReference type="InterPro" id="IPR058841">
    <property type="entry name" value="HTH_76"/>
</dbReference>
<evidence type="ECO:0000313" key="3">
    <source>
        <dbReference type="Proteomes" id="UP001150538"/>
    </source>
</evidence>
<protein>
    <recommendedName>
        <fullName evidence="1">PEX14-like helix-turn-helix domain-containing protein</fullName>
    </recommendedName>
</protein>
<keyword evidence="3" id="KW-1185">Reference proteome</keyword>
<dbReference type="EMBL" id="JANBPU010000039">
    <property type="protein sequence ID" value="KAJ1918715.1"/>
    <property type="molecule type" value="Genomic_DNA"/>
</dbReference>
<dbReference type="AlphaFoldDB" id="A0A9W7ZXK4"/>
<feature type="domain" description="PEX14-like helix-turn-helix" evidence="1">
    <location>
        <begin position="83"/>
        <end position="153"/>
    </location>
</feature>
<evidence type="ECO:0000313" key="2">
    <source>
        <dbReference type="EMBL" id="KAJ1918715.1"/>
    </source>
</evidence>
<dbReference type="Proteomes" id="UP001150538">
    <property type="component" value="Unassembled WGS sequence"/>
</dbReference>
<dbReference type="Gene3D" id="3.90.226.10">
    <property type="entry name" value="2-enoyl-CoA Hydratase, Chain A, domain 1"/>
    <property type="match status" value="1"/>
</dbReference>
<accession>A0A9W7ZXK4</accession>
<reference evidence="2" key="1">
    <citation type="submission" date="2022-07" db="EMBL/GenBank/DDBJ databases">
        <title>Phylogenomic reconstructions and comparative analyses of Kickxellomycotina fungi.</title>
        <authorList>
            <person name="Reynolds N.K."/>
            <person name="Stajich J.E."/>
            <person name="Barry K."/>
            <person name="Grigoriev I.V."/>
            <person name="Crous P."/>
            <person name="Smith M.E."/>
        </authorList>
    </citation>
    <scope>NUCLEOTIDE SEQUENCE</scope>
    <source>
        <strain evidence="2">NBRC 100468</strain>
    </source>
</reference>
<evidence type="ECO:0000259" key="1">
    <source>
        <dbReference type="Pfam" id="PF25871"/>
    </source>
</evidence>
<gene>
    <name evidence="2" type="ORF">H4219_002437</name>
</gene>
<sequence length="539" mass="60680">MDRCPFYPSEIETLRKFDSHDWVNDGNFVRELAGRSGQETELDTKIKVFTSIYPDISADKLKIWANSKGTGFHASTNNDDKDELFKAFKTHDFTTDAKFQEFVKEKFQKDGTKSAGNALGLDKNLLSIKAEYYSLTAKRPIDLDEFKKWEEKQNPAQACPYAHLWNPNTNKKIDAEKKYPHISVVDLAKVTDNAEALDQKHMSSIQDHFQKAMEDENINAVFIHRTYTDNELLPTDNWFLPPLATTASTPEEIKASKAVYAAFIHLVLIARRLAVQKPLVVLANGKIDRSTLALALAGRDFVVTENFSVKMDNALFPFSPLFELSHLHRLKEGQVKGTMSYLTHHPTLVIRAPEALSVGLAQSFIPANLSNSLLEDMFVSSACPPPHSGRAVRSTYLSQTAYPGPSKLSPWNEEIETYFSPLCDGKYSIQELCDTLGEIDKPWSQTYSQGVRKLPAVLVEMKHRAFIGSQNNPFHQCLMDEYRNTTTWWSTEDCAALLLSKKESNKPAAKASDQRVVANLVNALLEPTKDLTLDDIIPN</sequence>
<dbReference type="Pfam" id="PF25871">
    <property type="entry name" value="HTH_76"/>
    <property type="match status" value="1"/>
</dbReference>
<name>A0A9W7ZXK4_9FUNG</name>